<dbReference type="RefSeq" id="WP_024559489.1">
    <property type="nucleotide sequence ID" value="NZ_LFEJ01000003.1"/>
</dbReference>
<comment type="caution">
    <text evidence="4">The sequence shown here is derived from an EMBL/GenBank/DDBJ whole genome shotgun (WGS) entry which is preliminary data.</text>
</comment>
<keyword evidence="1 2" id="KW-0238">DNA-binding</keyword>
<dbReference type="SUPFAM" id="SSF46689">
    <property type="entry name" value="Homeodomain-like"/>
    <property type="match status" value="1"/>
</dbReference>
<dbReference type="InterPro" id="IPR009057">
    <property type="entry name" value="Homeodomain-like_sf"/>
</dbReference>
<dbReference type="InterPro" id="IPR050109">
    <property type="entry name" value="HTH-type_TetR-like_transc_reg"/>
</dbReference>
<dbReference type="OrthoDB" id="63332at2"/>
<dbReference type="InterPro" id="IPR001647">
    <property type="entry name" value="HTH_TetR"/>
</dbReference>
<feature type="DNA-binding region" description="H-T-H motif" evidence="2">
    <location>
        <begin position="29"/>
        <end position="48"/>
    </location>
</feature>
<evidence type="ECO:0000256" key="1">
    <source>
        <dbReference type="ARBA" id="ARBA00023125"/>
    </source>
</evidence>
<sequence>MARPRSEDKKLALLEAAAEAIAEAGIGASTALVARKAGVAEGTLFRYFPTKDDLYNALYLHLKHGFCQPLTANLDRSGEPKAITRYIWESYIEWGLRNPLANQAMRQLAVSEKITEATRQTVNEMYPELRNLCEQSIAPVFLSTPWRAFGDALFFTLAQTTIDFASREPARAKELIAVGFDAMWRALGVN</sequence>
<dbReference type="PANTHER" id="PTHR30055">
    <property type="entry name" value="HTH-TYPE TRANSCRIPTIONAL REGULATOR RUTR"/>
    <property type="match status" value="1"/>
</dbReference>
<evidence type="ECO:0000259" key="3">
    <source>
        <dbReference type="PROSITE" id="PS50977"/>
    </source>
</evidence>
<dbReference type="PRINTS" id="PR00455">
    <property type="entry name" value="HTHTETR"/>
</dbReference>
<dbReference type="Pfam" id="PF00440">
    <property type="entry name" value="TetR_N"/>
    <property type="match status" value="1"/>
</dbReference>
<dbReference type="AlphaFoldDB" id="A0A0J8YFC1"/>
<reference evidence="4 5" key="1">
    <citation type="submission" date="2015-06" db="EMBL/GenBank/DDBJ databases">
        <title>Genome sequencing of Cronobacter sp. strain DJ34 isolated from petroleum contaminated sludge of Duliajan Oil Fields, Assam, India.</title>
        <authorList>
            <person name="Pal S."/>
            <person name="Banerjee T.D."/>
            <person name="Roy A."/>
            <person name="Sar P."/>
            <person name="Kazy S.K."/>
        </authorList>
    </citation>
    <scope>NUCLEOTIDE SEQUENCE [LARGE SCALE GENOMIC DNA]</scope>
    <source>
        <strain evidence="4 5">DJ34</strain>
    </source>
</reference>
<dbReference type="STRING" id="1121863.GCA_000621185_00513"/>
<dbReference type="PROSITE" id="PS01081">
    <property type="entry name" value="HTH_TETR_1"/>
    <property type="match status" value="1"/>
</dbReference>
<dbReference type="Gene3D" id="1.10.357.10">
    <property type="entry name" value="Tetracycline Repressor, domain 2"/>
    <property type="match status" value="1"/>
</dbReference>
<feature type="domain" description="HTH tetR-type" evidence="3">
    <location>
        <begin position="7"/>
        <end position="66"/>
    </location>
</feature>
<dbReference type="PANTHER" id="PTHR30055:SF222">
    <property type="entry name" value="REGULATORY PROTEIN"/>
    <property type="match status" value="1"/>
</dbReference>
<evidence type="ECO:0000313" key="5">
    <source>
        <dbReference type="Proteomes" id="UP000037315"/>
    </source>
</evidence>
<name>A0A0J8YFC1_9ENTR</name>
<evidence type="ECO:0000256" key="2">
    <source>
        <dbReference type="PROSITE-ProRule" id="PRU00335"/>
    </source>
</evidence>
<dbReference type="Proteomes" id="UP000037315">
    <property type="component" value="Unassembled WGS sequence"/>
</dbReference>
<dbReference type="PROSITE" id="PS50977">
    <property type="entry name" value="HTH_TETR_2"/>
    <property type="match status" value="1"/>
</dbReference>
<accession>A0A0J8YFC1</accession>
<dbReference type="PATRIC" id="fig|1656095.3.peg.141"/>
<dbReference type="EMBL" id="LFEJ01000003">
    <property type="protein sequence ID" value="KMV36179.1"/>
    <property type="molecule type" value="Genomic_DNA"/>
</dbReference>
<proteinExistence type="predicted"/>
<keyword evidence="5" id="KW-1185">Reference proteome</keyword>
<organism evidence="4 5">
    <name type="scientific">Franconibacter pulveris</name>
    <dbReference type="NCBI Taxonomy" id="435910"/>
    <lineage>
        <taxon>Bacteria</taxon>
        <taxon>Pseudomonadati</taxon>
        <taxon>Pseudomonadota</taxon>
        <taxon>Gammaproteobacteria</taxon>
        <taxon>Enterobacterales</taxon>
        <taxon>Enterobacteriaceae</taxon>
        <taxon>Franconibacter</taxon>
    </lineage>
</organism>
<protein>
    <submittedName>
        <fullName evidence="4">TetR family transcriptional regulator</fullName>
    </submittedName>
</protein>
<dbReference type="InterPro" id="IPR023772">
    <property type="entry name" value="DNA-bd_HTH_TetR-type_CS"/>
</dbReference>
<dbReference type="GO" id="GO:0003677">
    <property type="term" value="F:DNA binding"/>
    <property type="evidence" value="ECO:0007669"/>
    <property type="project" value="UniProtKB-UniRule"/>
</dbReference>
<evidence type="ECO:0000313" key="4">
    <source>
        <dbReference type="EMBL" id="KMV36179.1"/>
    </source>
</evidence>
<gene>
    <name evidence="4" type="ORF">ACH50_01850</name>
</gene>